<dbReference type="Proteomes" id="UP001501666">
    <property type="component" value="Unassembled WGS sequence"/>
</dbReference>
<keyword evidence="2" id="KW-0812">Transmembrane</keyword>
<keyword evidence="2" id="KW-1133">Transmembrane helix</keyword>
<dbReference type="PANTHER" id="PTHR42736:SF1">
    <property type="entry name" value="PROTEIN-GLUTAMINE GAMMA-GLUTAMYLTRANSFERASE"/>
    <property type="match status" value="1"/>
</dbReference>
<proteinExistence type="predicted"/>
<dbReference type="InterPro" id="IPR052901">
    <property type="entry name" value="Bact_TGase-like"/>
</dbReference>
<feature type="compositionally biased region" description="Basic and acidic residues" evidence="1">
    <location>
        <begin position="530"/>
        <end position="540"/>
    </location>
</feature>
<dbReference type="SUPFAM" id="SSF54001">
    <property type="entry name" value="Cysteine proteinases"/>
    <property type="match status" value="1"/>
</dbReference>
<feature type="transmembrane region" description="Helical" evidence="2">
    <location>
        <begin position="574"/>
        <end position="596"/>
    </location>
</feature>
<feature type="transmembrane region" description="Helical" evidence="2">
    <location>
        <begin position="31"/>
        <end position="49"/>
    </location>
</feature>
<reference evidence="4 5" key="1">
    <citation type="journal article" date="2019" name="Int. J. Syst. Evol. Microbiol.">
        <title>The Global Catalogue of Microorganisms (GCM) 10K type strain sequencing project: providing services to taxonomists for standard genome sequencing and annotation.</title>
        <authorList>
            <consortium name="The Broad Institute Genomics Platform"/>
            <consortium name="The Broad Institute Genome Sequencing Center for Infectious Disease"/>
            <person name="Wu L."/>
            <person name="Ma J."/>
        </authorList>
    </citation>
    <scope>NUCLEOTIDE SEQUENCE [LARGE SCALE GENOMIC DNA]</scope>
    <source>
        <strain evidence="4 5">JCM 6835</strain>
    </source>
</reference>
<comment type="caution">
    <text evidence="4">The sequence shown here is derived from an EMBL/GenBank/DDBJ whole genome shotgun (WGS) entry which is preliminary data.</text>
</comment>
<feature type="transmembrane region" description="Helical" evidence="2">
    <location>
        <begin position="144"/>
        <end position="162"/>
    </location>
</feature>
<dbReference type="Gene3D" id="3.10.620.30">
    <property type="match status" value="1"/>
</dbReference>
<gene>
    <name evidence="4" type="ORF">GCM10010412_091470</name>
</gene>
<keyword evidence="5" id="KW-1185">Reference proteome</keyword>
<keyword evidence="2" id="KW-0472">Membrane</keyword>
<dbReference type="InterPro" id="IPR002931">
    <property type="entry name" value="Transglutaminase-like"/>
</dbReference>
<feature type="transmembrane region" description="Helical" evidence="2">
    <location>
        <begin position="168"/>
        <end position="186"/>
    </location>
</feature>
<sequence>MLRRVASVALTGLLAGTSGLAFDGVFPLDALVPVVVVASLVPSLLALLISGWLPLWASLAVNAFAWLVAVSIMVFRTEAWAGFLPSFASVRGALLGVRDAWKALLTTILPVEADSETVVLAHFLVWAAAMAGAETALRTRAAVLLMAPALPVLAAAVVLGVAGPGSSLPVATAFVGLALLLALVRSANSARTFMAGIPVLGSLLATAALIAPALPMAAEPYDVRELVNPPPPTPLRAVSPLDQISAWLQNPRRKLFTVSSATATNWRLATFDRFDGVTWSSSAGYLPTGGRIPAQANDRPRDLLDQRFTLQELPTPWLPAADRPVRASVKGLMVDPATGTLASMLARESTTYEVTSGLPRYSAQELREAVPAGNPSALLLPEGLDGRNTTQWARLRRIAQRATAGAISPMQQAVQLAAYLRKHAVNDVNSPPGHSYRSIEFFLTHARKGTTEQFATSYALLARSLGLPTRVVVGFRPGTPMGPGDVRQVLGGHVLAWAEVEFKEIGWVPFYPTPSRSRSGETGDAAEGVSKQRQEIERQISAEPAPAIPSPAPSATPTPASPSPPDGRGRLDTWSHVSAITLAGAATAYLLGVAALPPLRRAHRRRAGVPAVRVAGAWRQTVSRLRVVGVLASPEALTAHEVASLAASALGVQAHKPLVALAEVANLNRFGGTAMSQEEADAAWRHYETVDALVRQAIPVYRRLIVRLRPSSLIR</sequence>
<evidence type="ECO:0000256" key="1">
    <source>
        <dbReference type="SAM" id="MobiDB-lite"/>
    </source>
</evidence>
<feature type="transmembrane region" description="Helical" evidence="2">
    <location>
        <begin position="193"/>
        <end position="214"/>
    </location>
</feature>
<feature type="compositionally biased region" description="Pro residues" evidence="1">
    <location>
        <begin position="546"/>
        <end position="565"/>
    </location>
</feature>
<name>A0ABN3T9T3_9ACTN</name>
<feature type="transmembrane region" description="Helical" evidence="2">
    <location>
        <begin position="119"/>
        <end position="137"/>
    </location>
</feature>
<evidence type="ECO:0000313" key="4">
    <source>
        <dbReference type="EMBL" id="GAA2696949.1"/>
    </source>
</evidence>
<feature type="transmembrane region" description="Helical" evidence="2">
    <location>
        <begin position="56"/>
        <end position="75"/>
    </location>
</feature>
<evidence type="ECO:0000259" key="3">
    <source>
        <dbReference type="SMART" id="SM00460"/>
    </source>
</evidence>
<feature type="domain" description="Transglutaminase-like" evidence="3">
    <location>
        <begin position="443"/>
        <end position="514"/>
    </location>
</feature>
<accession>A0ABN3T9T3</accession>
<protein>
    <recommendedName>
        <fullName evidence="3">Transglutaminase-like domain-containing protein</fullName>
    </recommendedName>
</protein>
<organism evidence="4 5">
    <name type="scientific">Nonomuraea recticatena</name>
    <dbReference type="NCBI Taxonomy" id="46178"/>
    <lineage>
        <taxon>Bacteria</taxon>
        <taxon>Bacillati</taxon>
        <taxon>Actinomycetota</taxon>
        <taxon>Actinomycetes</taxon>
        <taxon>Streptosporangiales</taxon>
        <taxon>Streptosporangiaceae</taxon>
        <taxon>Nonomuraea</taxon>
    </lineage>
</organism>
<feature type="region of interest" description="Disordered" evidence="1">
    <location>
        <begin position="513"/>
        <end position="572"/>
    </location>
</feature>
<dbReference type="Pfam" id="PF11992">
    <property type="entry name" value="TgpA_N"/>
    <property type="match status" value="1"/>
</dbReference>
<dbReference type="InterPro" id="IPR038765">
    <property type="entry name" value="Papain-like_cys_pep_sf"/>
</dbReference>
<evidence type="ECO:0000313" key="5">
    <source>
        <dbReference type="Proteomes" id="UP001501666"/>
    </source>
</evidence>
<dbReference type="EMBL" id="BAAATE010000046">
    <property type="protein sequence ID" value="GAA2696949.1"/>
    <property type="molecule type" value="Genomic_DNA"/>
</dbReference>
<evidence type="ECO:0000256" key="2">
    <source>
        <dbReference type="SAM" id="Phobius"/>
    </source>
</evidence>
<dbReference type="PANTHER" id="PTHR42736">
    <property type="entry name" value="PROTEIN-GLUTAMINE GAMMA-GLUTAMYLTRANSFERASE"/>
    <property type="match status" value="1"/>
</dbReference>
<dbReference type="Pfam" id="PF01841">
    <property type="entry name" value="Transglut_core"/>
    <property type="match status" value="1"/>
</dbReference>
<dbReference type="InterPro" id="IPR021878">
    <property type="entry name" value="TgpA_N"/>
</dbReference>
<dbReference type="SMART" id="SM00460">
    <property type="entry name" value="TGc"/>
    <property type="match status" value="1"/>
</dbReference>